<sequence>MITKSHVSINQISALQLASDTSCGLAVHLVETTVTEVVNVNPSSDVQPPTSTTRECVNIYTITTVASEVSCQLVAVITPTQSSELSISSIVLSPDSKILAVTLVDSAIVVLYFINVELEAEHEPLKLTSPVFQVDLESTRSPFTEDIRGPKVHFLVTPCTTRPKTLVAPETYALAVCYELKLLKYLLPSTENLKTSSASPLVLAPVKSWEQLTKITASAQDLTTQFVVVGCQDGSIVVWDVLRDVDYAFLSSKDNASCEITSVVFYQAEHVVALSTAQQRLYFFDIRERGKPLLTREFSPLSNSTSTSSITSLTLATVDIPLALVQYANKLVICYDVRTAEAVGSFRFESTQNPSSTSVVGNQELLAAVAGSQVNLYSWRDVLLVCFPFFIETLEQCQEEPSLQTSSNIRKLLSDTTTGPLAPVPSSVTTQSTPTDLLETMFLRMAGELRSPQRAQKAVPTVPSPLQSPVGQNSTSLASLPSRDPYDEPTDTSVMLQPLVPDLDALVDQYCSDNLDPLVIADKEARLHRKRRELLKTMAAGGGW</sequence>
<feature type="compositionally biased region" description="Polar residues" evidence="1">
    <location>
        <begin position="464"/>
        <end position="479"/>
    </location>
</feature>
<dbReference type="EMBL" id="JAACNO010001230">
    <property type="protein sequence ID" value="KAF4141967.1"/>
    <property type="molecule type" value="Genomic_DNA"/>
</dbReference>
<dbReference type="SUPFAM" id="SSF50978">
    <property type="entry name" value="WD40 repeat-like"/>
    <property type="match status" value="1"/>
</dbReference>
<comment type="caution">
    <text evidence="2">The sequence shown here is derived from an EMBL/GenBank/DDBJ whole genome shotgun (WGS) entry which is preliminary data.</text>
</comment>
<proteinExistence type="predicted"/>
<organism evidence="2 3">
    <name type="scientific">Phytophthora infestans</name>
    <name type="common">Potato late blight agent</name>
    <name type="synonym">Botrytis infestans</name>
    <dbReference type="NCBI Taxonomy" id="4787"/>
    <lineage>
        <taxon>Eukaryota</taxon>
        <taxon>Sar</taxon>
        <taxon>Stramenopiles</taxon>
        <taxon>Oomycota</taxon>
        <taxon>Peronosporomycetes</taxon>
        <taxon>Peronosporales</taxon>
        <taxon>Peronosporaceae</taxon>
        <taxon>Phytophthora</taxon>
    </lineage>
</organism>
<evidence type="ECO:0000313" key="2">
    <source>
        <dbReference type="EMBL" id="KAF4141967.1"/>
    </source>
</evidence>
<evidence type="ECO:0000313" key="3">
    <source>
        <dbReference type="Proteomes" id="UP000704712"/>
    </source>
</evidence>
<feature type="compositionally biased region" description="Low complexity" evidence="1">
    <location>
        <begin position="424"/>
        <end position="433"/>
    </location>
</feature>
<dbReference type="Proteomes" id="UP000704712">
    <property type="component" value="Unassembled WGS sequence"/>
</dbReference>
<feature type="region of interest" description="Disordered" evidence="1">
    <location>
        <begin position="414"/>
        <end position="433"/>
    </location>
</feature>
<dbReference type="InterPro" id="IPR015943">
    <property type="entry name" value="WD40/YVTN_repeat-like_dom_sf"/>
</dbReference>
<accession>A0A8S9UQX7</accession>
<gene>
    <name evidence="2" type="ORF">GN958_ATG08856</name>
</gene>
<protein>
    <submittedName>
        <fullName evidence="2">Uncharacterized protein</fullName>
    </submittedName>
</protein>
<name>A0A8S9UQX7_PHYIN</name>
<evidence type="ECO:0000256" key="1">
    <source>
        <dbReference type="SAM" id="MobiDB-lite"/>
    </source>
</evidence>
<dbReference type="AlphaFoldDB" id="A0A8S9UQX7"/>
<reference evidence="2" key="1">
    <citation type="submission" date="2020-03" db="EMBL/GenBank/DDBJ databases">
        <title>Hybrid Assembly of Korean Phytophthora infestans isolates.</title>
        <authorList>
            <person name="Prokchorchik M."/>
            <person name="Lee Y."/>
            <person name="Seo J."/>
            <person name="Cho J.-H."/>
            <person name="Park Y.-E."/>
            <person name="Jang D.-C."/>
            <person name="Im J.-S."/>
            <person name="Choi J.-G."/>
            <person name="Park H.-J."/>
            <person name="Lee G.-B."/>
            <person name="Lee Y.-G."/>
            <person name="Hong S.-Y."/>
            <person name="Cho K."/>
            <person name="Sohn K.H."/>
        </authorList>
    </citation>
    <scope>NUCLEOTIDE SEQUENCE</scope>
    <source>
        <strain evidence="2">KR_2_A2</strain>
    </source>
</reference>
<dbReference type="InterPro" id="IPR036322">
    <property type="entry name" value="WD40_repeat_dom_sf"/>
</dbReference>
<dbReference type="Gene3D" id="2.130.10.10">
    <property type="entry name" value="YVTN repeat-like/Quinoprotein amine dehydrogenase"/>
    <property type="match status" value="1"/>
</dbReference>
<feature type="region of interest" description="Disordered" evidence="1">
    <location>
        <begin position="450"/>
        <end position="493"/>
    </location>
</feature>